<dbReference type="AlphaFoldDB" id="A0A4R4N8C5"/>
<evidence type="ECO:0000256" key="2">
    <source>
        <dbReference type="SAM" id="MobiDB-lite"/>
    </source>
</evidence>
<gene>
    <name evidence="3" type="ORF">E1267_20610</name>
</gene>
<dbReference type="RefSeq" id="WP_132334222.1">
    <property type="nucleotide sequence ID" value="NZ_SMJZ01000076.1"/>
</dbReference>
<evidence type="ECO:0000256" key="1">
    <source>
        <dbReference type="SAM" id="Coils"/>
    </source>
</evidence>
<dbReference type="Proteomes" id="UP000295157">
    <property type="component" value="Unassembled WGS sequence"/>
</dbReference>
<reference evidence="3 4" key="1">
    <citation type="submission" date="2019-02" db="EMBL/GenBank/DDBJ databases">
        <title>Draft genome sequences of novel Actinobacteria.</title>
        <authorList>
            <person name="Sahin N."/>
            <person name="Ay H."/>
            <person name="Saygin H."/>
        </authorList>
    </citation>
    <scope>NUCLEOTIDE SEQUENCE [LARGE SCALE GENOMIC DNA]</scope>
    <source>
        <strain evidence="3 4">KC201</strain>
    </source>
</reference>
<comment type="caution">
    <text evidence="3">The sequence shown here is derived from an EMBL/GenBank/DDBJ whole genome shotgun (WGS) entry which is preliminary data.</text>
</comment>
<keyword evidence="1" id="KW-0175">Coiled coil</keyword>
<proteinExistence type="predicted"/>
<keyword evidence="4" id="KW-1185">Reference proteome</keyword>
<dbReference type="Pfam" id="PF19776">
    <property type="entry name" value="DUF6262"/>
    <property type="match status" value="1"/>
</dbReference>
<dbReference type="OrthoDB" id="3369288at2"/>
<organism evidence="3 4">
    <name type="scientific">Nonomuraea longispora</name>
    <dbReference type="NCBI Taxonomy" id="1848320"/>
    <lineage>
        <taxon>Bacteria</taxon>
        <taxon>Bacillati</taxon>
        <taxon>Actinomycetota</taxon>
        <taxon>Actinomycetes</taxon>
        <taxon>Streptosporangiales</taxon>
        <taxon>Streptosporangiaceae</taxon>
        <taxon>Nonomuraea</taxon>
    </lineage>
</organism>
<feature type="coiled-coil region" evidence="1">
    <location>
        <begin position="138"/>
        <end position="186"/>
    </location>
</feature>
<protein>
    <submittedName>
        <fullName evidence="3">Uncharacterized protein</fullName>
    </submittedName>
</protein>
<dbReference type="EMBL" id="SMJZ01000076">
    <property type="protein sequence ID" value="TDC05075.1"/>
    <property type="molecule type" value="Genomic_DNA"/>
</dbReference>
<evidence type="ECO:0000313" key="3">
    <source>
        <dbReference type="EMBL" id="TDC05075.1"/>
    </source>
</evidence>
<accession>A0A4R4N8C5</accession>
<evidence type="ECO:0000313" key="4">
    <source>
        <dbReference type="Proteomes" id="UP000295157"/>
    </source>
</evidence>
<dbReference type="InterPro" id="IPR046229">
    <property type="entry name" value="TnpC-like"/>
</dbReference>
<feature type="compositionally biased region" description="Low complexity" evidence="2">
    <location>
        <begin position="190"/>
        <end position="208"/>
    </location>
</feature>
<name>A0A4R4N8C5_9ACTN</name>
<feature type="region of interest" description="Disordered" evidence="2">
    <location>
        <begin position="186"/>
        <end position="208"/>
    </location>
</feature>
<feature type="coiled-coil region" evidence="1">
    <location>
        <begin position="18"/>
        <end position="45"/>
    </location>
</feature>
<sequence length="208" mass="22903">MSTTSGTPQTAAALAARRASTQAALQRVQDVLAQMKRERAQVTVAAVARRAGVSRTFLYDNPQAKAAIADAATRNGTRQAQRDASHEAALEATWRERALNAEDALKAAHAEILLQRSRIGELMGQVRDLQAEWTEETIQRITSENTTLKQRVRQLTTDNRTLDERLKAARSNLRFQDRRVADLEAQLIDPTLGSSQRPSSSTTPTPST</sequence>